<evidence type="ECO:0000256" key="3">
    <source>
        <dbReference type="ARBA" id="ARBA00022448"/>
    </source>
</evidence>
<feature type="transmembrane region" description="Helical" evidence="8">
    <location>
        <begin position="492"/>
        <end position="516"/>
    </location>
</feature>
<dbReference type="PANTHER" id="PTHR43829">
    <property type="entry name" value="AQUAPORIN OR AQUAGLYCEROPORIN RELATED"/>
    <property type="match status" value="1"/>
</dbReference>
<evidence type="ECO:0000256" key="4">
    <source>
        <dbReference type="ARBA" id="ARBA00022692"/>
    </source>
</evidence>
<sequence>MENHERSTSQDDISQVASRTTSRVTARDYAEEPLSRSTSQVPPRTRYADFNFGPGSLRHRVSNLDRMSNLATSPSPGPTHGWRHFDQMSTRRSVAIAPPSIRDNTDTESRKFSLAGPATIDTVAANQPYVDPGYAQLNPAYDQPVNVRPVWGLAKPLPRVLRPGMVPTKDELETEAPEEGETQPPVDIEAGRIEPSLRPDKVAATLDTIRREREIALIRAYENQYNESPGFSPLGGAAARRTSDAPTVTPSARVRLEEPIEEESSDRSLSAQPQVEPPELSLPEAVAGLKAAKEEDGESRVPYEDAVPLSAYDAEDDEVHNLHTYWSIIRLRLREPLAELLGITVQYTLGFSANLSMTVSRGTAGVGDTGMWAWGLATMLAIYVAGGISGAHLNPAISLMLYIYRGFPLSKVPIYVAAQMLGAVLATLISFGIFQPGLIALIHDERVSLQRQSAPPIDMHTGTAHTTSDLSLPPPYILTVLSNFLTFPRSPWVSVPVAFFTEFTATCLLTISVLALGDDTNAPPGAGMNAFIVGLLITMLGMSFGSITGLAMNPVRDFGPRVTMLLLGYGTPTTLFGDGYWFKVNWLGPIMGAIFGGFLYDAAIFVGGESPVNYPRRRMRRAARKWRKRWKVRMGWNGRVKTGKAQK</sequence>
<organism evidence="9 10">
    <name type="scientific">Cladophialophora carrionii</name>
    <dbReference type="NCBI Taxonomy" id="86049"/>
    <lineage>
        <taxon>Eukaryota</taxon>
        <taxon>Fungi</taxon>
        <taxon>Dikarya</taxon>
        <taxon>Ascomycota</taxon>
        <taxon>Pezizomycotina</taxon>
        <taxon>Eurotiomycetes</taxon>
        <taxon>Chaetothyriomycetidae</taxon>
        <taxon>Chaetothyriales</taxon>
        <taxon>Herpotrichiellaceae</taxon>
        <taxon>Cladophialophora</taxon>
    </lineage>
</organism>
<feature type="region of interest" description="Disordered" evidence="7">
    <location>
        <begin position="169"/>
        <end position="188"/>
    </location>
</feature>
<feature type="transmembrane region" description="Helical" evidence="8">
    <location>
        <begin position="414"/>
        <end position="434"/>
    </location>
</feature>
<feature type="transmembrane region" description="Helical" evidence="8">
    <location>
        <begin position="528"/>
        <end position="552"/>
    </location>
</feature>
<evidence type="ECO:0000313" key="9">
    <source>
        <dbReference type="EMBL" id="OCT45800.1"/>
    </source>
</evidence>
<evidence type="ECO:0000256" key="7">
    <source>
        <dbReference type="SAM" id="MobiDB-lite"/>
    </source>
</evidence>
<evidence type="ECO:0000256" key="1">
    <source>
        <dbReference type="ARBA" id="ARBA00004141"/>
    </source>
</evidence>
<gene>
    <name evidence="9" type="ORF">CLCR_01469</name>
</gene>
<evidence type="ECO:0000256" key="8">
    <source>
        <dbReference type="SAM" id="Phobius"/>
    </source>
</evidence>
<dbReference type="AlphaFoldDB" id="A0A1C1CB71"/>
<dbReference type="VEuPathDB" id="FungiDB:G647_03691"/>
<dbReference type="GO" id="GO:0015254">
    <property type="term" value="F:glycerol channel activity"/>
    <property type="evidence" value="ECO:0007669"/>
    <property type="project" value="TreeGrafter"/>
</dbReference>
<dbReference type="InterPro" id="IPR050363">
    <property type="entry name" value="MIP/Aquaporin"/>
</dbReference>
<dbReference type="InterPro" id="IPR023271">
    <property type="entry name" value="Aquaporin-like"/>
</dbReference>
<feature type="compositionally biased region" description="Acidic residues" evidence="7">
    <location>
        <begin position="172"/>
        <end position="181"/>
    </location>
</feature>
<comment type="subcellular location">
    <subcellularLocation>
        <location evidence="1">Membrane</location>
        <topology evidence="1">Multi-pass membrane protein</topology>
    </subcellularLocation>
</comment>
<feature type="region of interest" description="Disordered" evidence="7">
    <location>
        <begin position="226"/>
        <end position="280"/>
    </location>
</feature>
<dbReference type="PANTHER" id="PTHR43829:SF24">
    <property type="entry name" value="MIP AQUAPORIN (EUROFUNG)"/>
    <property type="match status" value="1"/>
</dbReference>
<comment type="similarity">
    <text evidence="2">Belongs to the MIP/aquaporin (TC 1.A.8) family.</text>
</comment>
<dbReference type="VEuPathDB" id="FungiDB:CLCR_01469"/>
<reference evidence="10" key="1">
    <citation type="submission" date="2015-07" db="EMBL/GenBank/DDBJ databases">
        <authorList>
            <person name="Teixeira M.M."/>
            <person name="Souza R.C."/>
            <person name="Almeida L.G."/>
            <person name="Vicente V.A."/>
            <person name="de Hoog S."/>
            <person name="Bocca A.L."/>
            <person name="de Almeida S.R."/>
            <person name="Vasconcelos A.T."/>
            <person name="Felipe M.S."/>
        </authorList>
    </citation>
    <scope>NUCLEOTIDE SEQUENCE [LARGE SCALE GENOMIC DNA]</scope>
    <source>
        <strain evidence="10">KSF</strain>
    </source>
</reference>
<keyword evidence="6 8" id="KW-0472">Membrane</keyword>
<evidence type="ECO:0000313" key="10">
    <source>
        <dbReference type="Proteomes" id="UP000094526"/>
    </source>
</evidence>
<name>A0A1C1CB71_9EURO</name>
<proteinExistence type="inferred from homology"/>
<keyword evidence="3" id="KW-0813">Transport</keyword>
<dbReference type="Pfam" id="PF00230">
    <property type="entry name" value="MIP"/>
    <property type="match status" value="1"/>
</dbReference>
<feature type="compositionally biased region" description="Basic and acidic residues" evidence="7">
    <location>
        <begin position="25"/>
        <end position="34"/>
    </location>
</feature>
<dbReference type="PRINTS" id="PR00783">
    <property type="entry name" value="MINTRINSICP"/>
</dbReference>
<dbReference type="Proteomes" id="UP000094526">
    <property type="component" value="Unassembled WGS sequence"/>
</dbReference>
<dbReference type="GO" id="GO:0005886">
    <property type="term" value="C:plasma membrane"/>
    <property type="evidence" value="ECO:0007669"/>
    <property type="project" value="TreeGrafter"/>
</dbReference>
<accession>A0A1C1CB71</accession>
<dbReference type="CDD" id="cd00333">
    <property type="entry name" value="MIP"/>
    <property type="match status" value="1"/>
</dbReference>
<feature type="region of interest" description="Disordered" evidence="7">
    <location>
        <begin position="1"/>
        <end position="52"/>
    </location>
</feature>
<dbReference type="SUPFAM" id="SSF81338">
    <property type="entry name" value="Aquaporin-like"/>
    <property type="match status" value="1"/>
</dbReference>
<evidence type="ECO:0000256" key="5">
    <source>
        <dbReference type="ARBA" id="ARBA00022989"/>
    </source>
</evidence>
<feature type="transmembrane region" description="Helical" evidence="8">
    <location>
        <begin position="586"/>
        <end position="608"/>
    </location>
</feature>
<comment type="caution">
    <text evidence="9">The sequence shown here is derived from an EMBL/GenBank/DDBJ whole genome shotgun (WGS) entry which is preliminary data.</text>
</comment>
<keyword evidence="10" id="KW-1185">Reference proteome</keyword>
<dbReference type="EMBL" id="LGRB01000019">
    <property type="protein sequence ID" value="OCT45800.1"/>
    <property type="molecule type" value="Genomic_DNA"/>
</dbReference>
<feature type="transmembrane region" description="Helical" evidence="8">
    <location>
        <begin position="371"/>
        <end position="393"/>
    </location>
</feature>
<dbReference type="eggNOG" id="KOG0224">
    <property type="taxonomic scope" value="Eukaryota"/>
</dbReference>
<protein>
    <submittedName>
        <fullName evidence="9">Putative MIP transporter</fullName>
    </submittedName>
</protein>
<feature type="transmembrane region" description="Helical" evidence="8">
    <location>
        <begin position="337"/>
        <end position="359"/>
    </location>
</feature>
<keyword evidence="5 8" id="KW-1133">Transmembrane helix</keyword>
<evidence type="ECO:0000256" key="6">
    <source>
        <dbReference type="ARBA" id="ARBA00023136"/>
    </source>
</evidence>
<evidence type="ECO:0000256" key="2">
    <source>
        <dbReference type="ARBA" id="ARBA00006175"/>
    </source>
</evidence>
<feature type="compositionally biased region" description="Polar residues" evidence="7">
    <location>
        <begin position="10"/>
        <end position="24"/>
    </location>
</feature>
<dbReference type="OrthoDB" id="3222at2759"/>
<keyword evidence="4 8" id="KW-0812">Transmembrane</keyword>
<dbReference type="GO" id="GO:0015250">
    <property type="term" value="F:water channel activity"/>
    <property type="evidence" value="ECO:0007669"/>
    <property type="project" value="TreeGrafter"/>
</dbReference>
<dbReference type="Gene3D" id="1.20.1080.10">
    <property type="entry name" value="Glycerol uptake facilitator protein"/>
    <property type="match status" value="1"/>
</dbReference>
<dbReference type="InterPro" id="IPR000425">
    <property type="entry name" value="MIP"/>
</dbReference>
<dbReference type="STRING" id="86049.A0A1C1CB71"/>